<sequence length="263" mass="27587">MNAFVPDPQETPPPRDVLAGEYVLGVLDAQERRAAEARIDSDREFAAAVLQWQQHLMPLADEIAPVAVPERVWVRIRASLGLDAPAPRPRPAAPGFWDSVRTWRWLSAGGFATATACLLALLLARAPVPPPAAQPPPVATTTTPKPSGIAMTSTLMQDDGKPGYVALMDADKRSITLTPLAGARDADRVPELWLIPADGKARSMGVFDEAKARVARIPDALMPLLSDGAVLAVTMEPPGGAPGGVATGPVVAKGGISTLQLAP</sequence>
<dbReference type="GO" id="GO:0006417">
    <property type="term" value="P:regulation of translation"/>
    <property type="evidence" value="ECO:0007669"/>
    <property type="project" value="TreeGrafter"/>
</dbReference>
<dbReference type="Pfam" id="PF10099">
    <property type="entry name" value="RskA_C"/>
    <property type="match status" value="1"/>
</dbReference>
<proteinExistence type="predicted"/>
<dbReference type="EMBL" id="WJPM01000006">
    <property type="protein sequence ID" value="MRH74849.1"/>
    <property type="molecule type" value="Genomic_DNA"/>
</dbReference>
<organism evidence="2 5">
    <name type="scientific">Xanthomonas sontii</name>
    <dbReference type="NCBI Taxonomy" id="2650745"/>
    <lineage>
        <taxon>Bacteria</taxon>
        <taxon>Pseudomonadati</taxon>
        <taxon>Pseudomonadota</taxon>
        <taxon>Gammaproteobacteria</taxon>
        <taxon>Lysobacterales</taxon>
        <taxon>Lysobacteraceae</taxon>
        <taxon>Xanthomonas</taxon>
    </lineage>
</organism>
<dbReference type="PANTHER" id="PTHR37461:SF1">
    <property type="entry name" value="ANTI-SIGMA-K FACTOR RSKA"/>
    <property type="match status" value="1"/>
</dbReference>
<dbReference type="Proteomes" id="UP000439314">
    <property type="component" value="Unassembled WGS sequence"/>
</dbReference>
<evidence type="ECO:0000313" key="2">
    <source>
        <dbReference type="EMBL" id="MRH00517.1"/>
    </source>
</evidence>
<reference evidence="4 5" key="1">
    <citation type="submission" date="2019-11" db="EMBL/GenBank/DDBJ databases">
        <title>First report of rice panicle blight caused by Xanthomonas sp. in Iran.</title>
        <authorList>
            <person name="Mirghasempour S.A."/>
            <person name="Huang S."/>
            <person name="Brady C.L."/>
            <person name="Studholme D.J."/>
        </authorList>
    </citation>
    <scope>NUCLEOTIDE SEQUENCE [LARGE SCALE GENOMIC DNA]</scope>
    <source>
        <strain evidence="2 5">ASD011</strain>
        <strain evidence="4">SAM114</strain>
    </source>
</reference>
<evidence type="ECO:0000313" key="4">
    <source>
        <dbReference type="Proteomes" id="UP000437931"/>
    </source>
</evidence>
<comment type="caution">
    <text evidence="2">The sequence shown here is derived from an EMBL/GenBank/DDBJ whole genome shotgun (WGS) entry which is preliminary data.</text>
</comment>
<dbReference type="GO" id="GO:0016989">
    <property type="term" value="F:sigma factor antagonist activity"/>
    <property type="evidence" value="ECO:0007669"/>
    <property type="project" value="TreeGrafter"/>
</dbReference>
<dbReference type="GO" id="GO:0005886">
    <property type="term" value="C:plasma membrane"/>
    <property type="evidence" value="ECO:0007669"/>
    <property type="project" value="InterPro"/>
</dbReference>
<reference evidence="3" key="2">
    <citation type="journal article" date="2020" name="Plant Dis.">
        <title>A Grain Rot of Rice in Iran Caused by a Xanthomonas Strain Closely Related to X. sacchari.</title>
        <authorList>
            <person name="Mirghasempour S.A."/>
            <person name="Huang S."/>
            <person name="Studholme D.J."/>
            <person name="Brady C.L."/>
        </authorList>
    </citation>
    <scope>NUCLEOTIDE SEQUENCE</scope>
    <source>
        <strain evidence="3">SAM114</strain>
    </source>
</reference>
<feature type="domain" description="Anti-sigma K factor RskA C-terminal" evidence="1">
    <location>
        <begin position="112"/>
        <end position="250"/>
    </location>
</feature>
<dbReference type="InterPro" id="IPR018764">
    <property type="entry name" value="RskA_C"/>
</dbReference>
<dbReference type="PANTHER" id="PTHR37461">
    <property type="entry name" value="ANTI-SIGMA-K FACTOR RSKA"/>
    <property type="match status" value="1"/>
</dbReference>
<dbReference type="InterPro" id="IPR051474">
    <property type="entry name" value="Anti-sigma-K/W_factor"/>
</dbReference>
<protein>
    <recommendedName>
        <fullName evidence="1">Anti-sigma K factor RskA C-terminal domain-containing protein</fullName>
    </recommendedName>
</protein>
<name>A0A6N7QBD0_9XANT</name>
<keyword evidence="4" id="KW-1185">Reference proteome</keyword>
<evidence type="ECO:0000313" key="5">
    <source>
        <dbReference type="Proteomes" id="UP000439314"/>
    </source>
</evidence>
<evidence type="ECO:0000313" key="3">
    <source>
        <dbReference type="EMBL" id="MRH74849.1"/>
    </source>
</evidence>
<evidence type="ECO:0000259" key="1">
    <source>
        <dbReference type="Pfam" id="PF10099"/>
    </source>
</evidence>
<dbReference type="RefSeq" id="WP_153751322.1">
    <property type="nucleotide sequence ID" value="NZ_WJPM01000006.1"/>
</dbReference>
<gene>
    <name evidence="2" type="ORF">GIY21_09475</name>
    <name evidence="3" type="ORF">GIY22_09470</name>
</gene>
<accession>A0A6N7QBD0</accession>
<dbReference type="EMBL" id="WJPN01000006">
    <property type="protein sequence ID" value="MRH00517.1"/>
    <property type="molecule type" value="Genomic_DNA"/>
</dbReference>
<dbReference type="AlphaFoldDB" id="A0A6N7QBD0"/>
<dbReference type="Proteomes" id="UP000437931">
    <property type="component" value="Unassembled WGS sequence"/>
</dbReference>